<dbReference type="EMBL" id="PJQY01000027">
    <property type="protein sequence ID" value="PQQ20766.1"/>
    <property type="molecule type" value="Genomic_DNA"/>
</dbReference>
<proteinExistence type="predicted"/>
<feature type="chain" id="PRO_5016436068" evidence="1">
    <location>
        <begin position="36"/>
        <end position="144"/>
    </location>
</feature>
<evidence type="ECO:0000256" key="1">
    <source>
        <dbReference type="SAM" id="SignalP"/>
    </source>
</evidence>
<accession>A0A315B328</accession>
<gene>
    <name evidence="2" type="ORF">Pyn_26362</name>
</gene>
<sequence>MGKQSTKIAGFATKLSSSFLLLFLDILHGGKVSSAQSHKIRDFGCSRLLPVAASEGNFPFSPISFLLFLPLSMAKSDEGKKVGAPTGLRDDILPCVLISIGSLKDFCLELAPKPPSSPSRVDFSKLLRDFLSQLSAKTYAASLF</sequence>
<feature type="signal peptide" evidence="1">
    <location>
        <begin position="1"/>
        <end position="35"/>
    </location>
</feature>
<keyword evidence="3" id="KW-1185">Reference proteome</keyword>
<dbReference type="AlphaFoldDB" id="A0A315B328"/>
<keyword evidence="1" id="KW-0732">Signal</keyword>
<protein>
    <submittedName>
        <fullName evidence="2">Uncharacterized protein</fullName>
    </submittedName>
</protein>
<evidence type="ECO:0000313" key="3">
    <source>
        <dbReference type="Proteomes" id="UP000250321"/>
    </source>
</evidence>
<evidence type="ECO:0000313" key="2">
    <source>
        <dbReference type="EMBL" id="PQQ20766.1"/>
    </source>
</evidence>
<organism evidence="2 3">
    <name type="scientific">Prunus yedoensis var. nudiflora</name>
    <dbReference type="NCBI Taxonomy" id="2094558"/>
    <lineage>
        <taxon>Eukaryota</taxon>
        <taxon>Viridiplantae</taxon>
        <taxon>Streptophyta</taxon>
        <taxon>Embryophyta</taxon>
        <taxon>Tracheophyta</taxon>
        <taxon>Spermatophyta</taxon>
        <taxon>Magnoliopsida</taxon>
        <taxon>eudicotyledons</taxon>
        <taxon>Gunneridae</taxon>
        <taxon>Pentapetalae</taxon>
        <taxon>rosids</taxon>
        <taxon>fabids</taxon>
        <taxon>Rosales</taxon>
        <taxon>Rosaceae</taxon>
        <taxon>Amygdaloideae</taxon>
        <taxon>Amygdaleae</taxon>
        <taxon>Prunus</taxon>
    </lineage>
</organism>
<comment type="caution">
    <text evidence="2">The sequence shown here is derived from an EMBL/GenBank/DDBJ whole genome shotgun (WGS) entry which is preliminary data.</text>
</comment>
<reference evidence="2 3" key="1">
    <citation type="submission" date="2018-02" db="EMBL/GenBank/DDBJ databases">
        <title>Draft genome of wild Prunus yedoensis var. nudiflora.</title>
        <authorList>
            <person name="Baek S."/>
            <person name="Kim J.-H."/>
            <person name="Choi K."/>
            <person name="Kim G.-B."/>
            <person name="Cho A."/>
            <person name="Jang H."/>
            <person name="Shin C.-H."/>
            <person name="Yu H.-J."/>
            <person name="Mun J.-H."/>
        </authorList>
    </citation>
    <scope>NUCLEOTIDE SEQUENCE [LARGE SCALE GENOMIC DNA]</scope>
    <source>
        <strain evidence="3">cv. Jeju island</strain>
        <tissue evidence="2">Leaf</tissue>
    </source>
</reference>
<dbReference type="Proteomes" id="UP000250321">
    <property type="component" value="Unassembled WGS sequence"/>
</dbReference>
<name>A0A315B328_PRUYE</name>